<name>X1TI59_9ZZZZ</name>
<dbReference type="AlphaFoldDB" id="X1TI59"/>
<feature type="non-terminal residue" evidence="1">
    <location>
        <position position="117"/>
    </location>
</feature>
<comment type="caution">
    <text evidence="1">The sequence shown here is derived from an EMBL/GenBank/DDBJ whole genome shotgun (WGS) entry which is preliminary data.</text>
</comment>
<accession>X1TI59</accession>
<proteinExistence type="predicted"/>
<gene>
    <name evidence="1" type="ORF">S12H4_50319</name>
</gene>
<organism evidence="1">
    <name type="scientific">marine sediment metagenome</name>
    <dbReference type="NCBI Taxonomy" id="412755"/>
    <lineage>
        <taxon>unclassified sequences</taxon>
        <taxon>metagenomes</taxon>
        <taxon>ecological metagenomes</taxon>
    </lineage>
</organism>
<reference evidence="1" key="1">
    <citation type="journal article" date="2014" name="Front. Microbiol.">
        <title>High frequency of phylogenetically diverse reductive dehalogenase-homologous genes in deep subseafloor sedimentary metagenomes.</title>
        <authorList>
            <person name="Kawai M."/>
            <person name="Futagami T."/>
            <person name="Toyoda A."/>
            <person name="Takaki Y."/>
            <person name="Nishi S."/>
            <person name="Hori S."/>
            <person name="Arai W."/>
            <person name="Tsubouchi T."/>
            <person name="Morono Y."/>
            <person name="Uchiyama I."/>
            <person name="Ito T."/>
            <person name="Fujiyama A."/>
            <person name="Inagaki F."/>
            <person name="Takami H."/>
        </authorList>
    </citation>
    <scope>NUCLEOTIDE SEQUENCE</scope>
    <source>
        <strain evidence="1">Expedition CK06-06</strain>
    </source>
</reference>
<dbReference type="Gene3D" id="2.115.10.20">
    <property type="entry name" value="Glycosyl hydrolase domain, family 43"/>
    <property type="match status" value="1"/>
</dbReference>
<sequence length="117" mass="13206">MKVFRSPNNPIIKPEDIKPSRDDFEVIGVFNAGVTRFNDEVVLLLRVAERPINKHPDIVLTAIYDISKGQLIIKEFSKGDPENDFSDPRLIITPKGTYLTSISHLRLARSKDGIGFE</sequence>
<protein>
    <submittedName>
        <fullName evidence="1">Uncharacterized protein</fullName>
    </submittedName>
</protein>
<dbReference type="SUPFAM" id="SSF75005">
    <property type="entry name" value="Arabinanase/levansucrase/invertase"/>
    <property type="match status" value="1"/>
</dbReference>
<dbReference type="InterPro" id="IPR023296">
    <property type="entry name" value="Glyco_hydro_beta-prop_sf"/>
</dbReference>
<dbReference type="EMBL" id="BARW01031674">
    <property type="protein sequence ID" value="GAJ04988.1"/>
    <property type="molecule type" value="Genomic_DNA"/>
</dbReference>
<evidence type="ECO:0000313" key="1">
    <source>
        <dbReference type="EMBL" id="GAJ04988.1"/>
    </source>
</evidence>